<proteinExistence type="predicted"/>
<keyword evidence="2" id="KW-1185">Reference proteome</keyword>
<dbReference type="AlphaFoldDB" id="A0AA37VYT2"/>
<dbReference type="EMBL" id="BSNC01000003">
    <property type="protein sequence ID" value="GLP95605.1"/>
    <property type="molecule type" value="Genomic_DNA"/>
</dbReference>
<reference evidence="1" key="2">
    <citation type="submission" date="2023-01" db="EMBL/GenBank/DDBJ databases">
        <title>Draft genome sequence of Paraferrimonas sedimenticola strain NBRC 101628.</title>
        <authorList>
            <person name="Sun Q."/>
            <person name="Mori K."/>
        </authorList>
    </citation>
    <scope>NUCLEOTIDE SEQUENCE</scope>
    <source>
        <strain evidence="1">NBRC 101628</strain>
    </source>
</reference>
<accession>A0AA37VYT2</accession>
<comment type="caution">
    <text evidence="1">The sequence shown here is derived from an EMBL/GenBank/DDBJ whole genome shotgun (WGS) entry which is preliminary data.</text>
</comment>
<evidence type="ECO:0000313" key="2">
    <source>
        <dbReference type="Proteomes" id="UP001161422"/>
    </source>
</evidence>
<gene>
    <name evidence="1" type="ORF">GCM10007895_09110</name>
</gene>
<sequence>MKYLVEVIVTPKKGKKIEKRPGGPGPVVGRMIEKFQPEATFMALSRRVVYMVVELDQAGVAELMMIGSELGGRYPRFTEVVADTQFPEVVGTAVTGARSVLDGK</sequence>
<dbReference type="RefSeq" id="WP_095505600.1">
    <property type="nucleotide sequence ID" value="NZ_BSNC01000003.1"/>
</dbReference>
<name>A0AA37VYT2_9GAMM</name>
<reference evidence="1" key="1">
    <citation type="journal article" date="2014" name="Int. J. Syst. Evol. Microbiol.">
        <title>Complete genome sequence of Corynebacterium casei LMG S-19264T (=DSM 44701T), isolated from a smear-ripened cheese.</title>
        <authorList>
            <consortium name="US DOE Joint Genome Institute (JGI-PGF)"/>
            <person name="Walter F."/>
            <person name="Albersmeier A."/>
            <person name="Kalinowski J."/>
            <person name="Ruckert C."/>
        </authorList>
    </citation>
    <scope>NUCLEOTIDE SEQUENCE</scope>
    <source>
        <strain evidence="1">NBRC 101628</strain>
    </source>
</reference>
<protein>
    <submittedName>
        <fullName evidence="1">Uncharacterized protein</fullName>
    </submittedName>
</protein>
<dbReference type="Proteomes" id="UP001161422">
    <property type="component" value="Unassembled WGS sequence"/>
</dbReference>
<organism evidence="1 2">
    <name type="scientific">Paraferrimonas sedimenticola</name>
    <dbReference type="NCBI Taxonomy" id="375674"/>
    <lineage>
        <taxon>Bacteria</taxon>
        <taxon>Pseudomonadati</taxon>
        <taxon>Pseudomonadota</taxon>
        <taxon>Gammaproteobacteria</taxon>
        <taxon>Alteromonadales</taxon>
        <taxon>Ferrimonadaceae</taxon>
        <taxon>Paraferrimonas</taxon>
    </lineage>
</organism>
<evidence type="ECO:0000313" key="1">
    <source>
        <dbReference type="EMBL" id="GLP95605.1"/>
    </source>
</evidence>